<feature type="compositionally biased region" description="Basic and acidic residues" evidence="1">
    <location>
        <begin position="69"/>
        <end position="78"/>
    </location>
</feature>
<name>J9F7X4_WUCBA</name>
<accession>J9F7X4</accession>
<proteinExistence type="predicted"/>
<evidence type="ECO:0000313" key="3">
    <source>
        <dbReference type="Proteomes" id="UP000004810"/>
    </source>
</evidence>
<gene>
    <name evidence="2" type="ORF">WUBG_05611</name>
</gene>
<protein>
    <submittedName>
        <fullName evidence="2">Uncharacterized protein</fullName>
    </submittedName>
</protein>
<dbReference type="AlphaFoldDB" id="J9F7X4"/>
<dbReference type="EMBL" id="ADBV01002178">
    <property type="protein sequence ID" value="EJW83474.1"/>
    <property type="molecule type" value="Genomic_DNA"/>
</dbReference>
<evidence type="ECO:0000313" key="2">
    <source>
        <dbReference type="EMBL" id="EJW83474.1"/>
    </source>
</evidence>
<feature type="region of interest" description="Disordered" evidence="1">
    <location>
        <begin position="69"/>
        <end position="89"/>
    </location>
</feature>
<feature type="compositionally biased region" description="Basic residues" evidence="1">
    <location>
        <begin position="79"/>
        <end position="89"/>
    </location>
</feature>
<comment type="caution">
    <text evidence="2">The sequence shown here is derived from an EMBL/GenBank/DDBJ whole genome shotgun (WGS) entry which is preliminary data.</text>
</comment>
<sequence>MENYKLHNVLITNDISNELLIFSEQIPTQKFHPENRIEMQGVNVTGIPIINSTAESQVSTKQKQLIDTAKREKIDSRSKKAHSLRRGLRRSSRWSRFALNRSQSHPNSTESIRTVPATFSPLETSTPIKKIPTTAKDLSDRNKFPMEECVKTLKSQSSGTGTHIRSTLDCDITLSTTKKVNVTEIPIEIKGALNGLPWCTTIRLRVKHDANEKPTFIPNRCKMF</sequence>
<reference evidence="3" key="1">
    <citation type="submission" date="2012-08" db="EMBL/GenBank/DDBJ databases">
        <title>The Genome Sequence of Wuchereria bancrofti.</title>
        <authorList>
            <person name="Nutman T.B."/>
            <person name="Fink D.L."/>
            <person name="Russ C."/>
            <person name="Young S."/>
            <person name="Zeng Q."/>
            <person name="Koehrsen M."/>
            <person name="Alvarado L."/>
            <person name="Berlin A."/>
            <person name="Chapman S.B."/>
            <person name="Chen Z."/>
            <person name="Freedman E."/>
            <person name="Gellesch M."/>
            <person name="Goldberg J."/>
            <person name="Griggs A."/>
            <person name="Gujja S."/>
            <person name="Heilman E.R."/>
            <person name="Heiman D."/>
            <person name="Hepburn T."/>
            <person name="Howarth C."/>
            <person name="Jen D."/>
            <person name="Larson L."/>
            <person name="Lewis B."/>
            <person name="Mehta T."/>
            <person name="Park D."/>
            <person name="Pearson M."/>
            <person name="Roberts A."/>
            <person name="Saif S."/>
            <person name="Shea T."/>
            <person name="Shenoy N."/>
            <person name="Sisk P."/>
            <person name="Stolte C."/>
            <person name="Sykes S."/>
            <person name="Walk T."/>
            <person name="White J."/>
            <person name="Yandava C."/>
            <person name="Haas B."/>
            <person name="Henn M.R."/>
            <person name="Nusbaum C."/>
            <person name="Birren B."/>
        </authorList>
    </citation>
    <scope>NUCLEOTIDE SEQUENCE [LARGE SCALE GENOMIC DNA]</scope>
    <source>
        <strain evidence="3">NA</strain>
    </source>
</reference>
<evidence type="ECO:0000256" key="1">
    <source>
        <dbReference type="SAM" id="MobiDB-lite"/>
    </source>
</evidence>
<dbReference type="Proteomes" id="UP000004810">
    <property type="component" value="Unassembled WGS sequence"/>
</dbReference>
<organism evidence="2 3">
    <name type="scientific">Wuchereria bancrofti</name>
    <dbReference type="NCBI Taxonomy" id="6293"/>
    <lineage>
        <taxon>Eukaryota</taxon>
        <taxon>Metazoa</taxon>
        <taxon>Ecdysozoa</taxon>
        <taxon>Nematoda</taxon>
        <taxon>Chromadorea</taxon>
        <taxon>Rhabditida</taxon>
        <taxon>Spirurina</taxon>
        <taxon>Spiruromorpha</taxon>
        <taxon>Filarioidea</taxon>
        <taxon>Onchocercidae</taxon>
        <taxon>Wuchereria</taxon>
    </lineage>
</organism>